<dbReference type="Pfam" id="PF01455">
    <property type="entry name" value="HupF_HypC"/>
    <property type="match status" value="1"/>
</dbReference>
<dbReference type="PANTHER" id="PTHR35177">
    <property type="entry name" value="HYDROGENASE MATURATION FACTOR HYBG"/>
    <property type="match status" value="1"/>
</dbReference>
<dbReference type="InterPro" id="IPR001109">
    <property type="entry name" value="Hydrogenase_HupF/HypC"/>
</dbReference>
<dbReference type="GO" id="GO:0005506">
    <property type="term" value="F:iron ion binding"/>
    <property type="evidence" value="ECO:0007669"/>
    <property type="project" value="TreeGrafter"/>
</dbReference>
<evidence type="ECO:0000313" key="3">
    <source>
        <dbReference type="Proteomes" id="UP000078503"/>
    </source>
</evidence>
<dbReference type="Proteomes" id="UP000078503">
    <property type="component" value="Unassembled WGS sequence"/>
</dbReference>
<comment type="similarity">
    <text evidence="1">Belongs to the HupF/HypC family.</text>
</comment>
<comment type="caution">
    <text evidence="2">The sequence shown here is derived from an EMBL/GenBank/DDBJ whole genome shotgun (WGS) entry which is preliminary data.</text>
</comment>
<organism evidence="2 3">
    <name type="scientific">Photobacterium jeanii</name>
    <dbReference type="NCBI Taxonomy" id="858640"/>
    <lineage>
        <taxon>Bacteria</taxon>
        <taxon>Pseudomonadati</taxon>
        <taxon>Pseudomonadota</taxon>
        <taxon>Gammaproteobacteria</taxon>
        <taxon>Vibrionales</taxon>
        <taxon>Vibrionaceae</taxon>
        <taxon>Photobacterium</taxon>
    </lineage>
</organism>
<dbReference type="GO" id="GO:1902670">
    <property type="term" value="F:carbon dioxide binding"/>
    <property type="evidence" value="ECO:0007669"/>
    <property type="project" value="TreeGrafter"/>
</dbReference>
<accession>A0A178K1T9</accession>
<dbReference type="OrthoDB" id="9806017at2"/>
<reference evidence="2 3" key="1">
    <citation type="submission" date="2016-03" db="EMBL/GenBank/DDBJ databases">
        <title>Photobacterium proteolyticum sp. nov. a protease producing bacterium isolated from ocean sediments of Laizhou Bay.</title>
        <authorList>
            <person name="Li Y."/>
        </authorList>
    </citation>
    <scope>NUCLEOTIDE SEQUENCE [LARGE SCALE GENOMIC DNA]</scope>
    <source>
        <strain evidence="2 3">R-40508</strain>
    </source>
</reference>
<name>A0A178K1T9_9GAMM</name>
<dbReference type="RefSeq" id="WP_068335820.1">
    <property type="nucleotide sequence ID" value="NZ_LVHF01000033.1"/>
</dbReference>
<dbReference type="AlphaFoldDB" id="A0A178K1T9"/>
<dbReference type="GO" id="GO:0051604">
    <property type="term" value="P:protein maturation"/>
    <property type="evidence" value="ECO:0007669"/>
    <property type="project" value="TreeGrafter"/>
</dbReference>
<gene>
    <name evidence="2" type="ORF">A3K86_20305</name>
</gene>
<dbReference type="Gene3D" id="2.30.30.140">
    <property type="match status" value="1"/>
</dbReference>
<evidence type="ECO:0000313" key="2">
    <source>
        <dbReference type="EMBL" id="OAN11299.1"/>
    </source>
</evidence>
<proteinExistence type="inferred from homology"/>
<dbReference type="NCBIfam" id="TIGR00074">
    <property type="entry name" value="hypC_hupF"/>
    <property type="match status" value="1"/>
</dbReference>
<dbReference type="SUPFAM" id="SSF159127">
    <property type="entry name" value="HupF/HypC-like"/>
    <property type="match status" value="1"/>
</dbReference>
<keyword evidence="3" id="KW-1185">Reference proteome</keyword>
<dbReference type="PRINTS" id="PR00445">
    <property type="entry name" value="HUPFHYPC"/>
</dbReference>
<dbReference type="FunFam" id="2.30.30.140:FF:000022">
    <property type="entry name" value="Hydrogenase assembly chaperone HybG"/>
    <property type="match status" value="1"/>
</dbReference>
<dbReference type="EMBL" id="LVHF01000033">
    <property type="protein sequence ID" value="OAN11299.1"/>
    <property type="molecule type" value="Genomic_DNA"/>
</dbReference>
<dbReference type="PANTHER" id="PTHR35177:SF2">
    <property type="entry name" value="HYDROGENASE MATURATION FACTOR HYBG"/>
    <property type="match status" value="1"/>
</dbReference>
<dbReference type="STRING" id="858640.A3K86_20305"/>
<protein>
    <submittedName>
        <fullName evidence="2">Hydrogenase assembly protein HupF</fullName>
    </submittedName>
</protein>
<evidence type="ECO:0000256" key="1">
    <source>
        <dbReference type="ARBA" id="ARBA00006018"/>
    </source>
</evidence>
<sequence length="85" mass="9502">MCLCIPSQVVEIHPEDSTVTVDTLGVKRRVSVHLILEPLALGDYLLIHVGFAISKIDQDEALKSLEEYRRLLAEVGEEGARELFI</sequence>